<name>A0A087H642_ARAAL</name>
<sequence length="94" mass="10439">MPPNMRLVIAQVSRSIGYSQQQARNFSSSNPVSSTESKRGAFFFITRGLAAVAGYGILGPLLFDAQTAARDKYIKESEEYLDREEKMISSLQKS</sequence>
<evidence type="ECO:0000256" key="1">
    <source>
        <dbReference type="SAM" id="Phobius"/>
    </source>
</evidence>
<dbReference type="Proteomes" id="UP000029120">
    <property type="component" value="Chromosome 3"/>
</dbReference>
<reference evidence="3" key="1">
    <citation type="journal article" date="2015" name="Nat. Plants">
        <title>Genome expansion of Arabis alpina linked with retrotransposition and reduced symmetric DNA methylation.</title>
        <authorList>
            <person name="Willing E.M."/>
            <person name="Rawat V."/>
            <person name="Mandakova T."/>
            <person name="Maumus F."/>
            <person name="James G.V."/>
            <person name="Nordstroem K.J."/>
            <person name="Becker C."/>
            <person name="Warthmann N."/>
            <person name="Chica C."/>
            <person name="Szarzynska B."/>
            <person name="Zytnicki M."/>
            <person name="Albani M.C."/>
            <person name="Kiefer C."/>
            <person name="Bergonzi S."/>
            <person name="Castaings L."/>
            <person name="Mateos J.L."/>
            <person name="Berns M.C."/>
            <person name="Bujdoso N."/>
            <person name="Piofczyk T."/>
            <person name="de Lorenzo L."/>
            <person name="Barrero-Sicilia C."/>
            <person name="Mateos I."/>
            <person name="Piednoel M."/>
            <person name="Hagmann J."/>
            <person name="Chen-Min-Tao R."/>
            <person name="Iglesias-Fernandez R."/>
            <person name="Schuster S.C."/>
            <person name="Alonso-Blanco C."/>
            <person name="Roudier F."/>
            <person name="Carbonero P."/>
            <person name="Paz-Ares J."/>
            <person name="Davis S.J."/>
            <person name="Pecinka A."/>
            <person name="Quesneville H."/>
            <person name="Colot V."/>
            <person name="Lysak M.A."/>
            <person name="Weigel D."/>
            <person name="Coupland G."/>
            <person name="Schneeberger K."/>
        </authorList>
    </citation>
    <scope>NUCLEOTIDE SEQUENCE [LARGE SCALE GENOMIC DNA]</scope>
    <source>
        <strain evidence="3">cv. Pajares</strain>
    </source>
</reference>
<dbReference type="Gramene" id="KFK37594">
    <property type="protein sequence ID" value="KFK37594"/>
    <property type="gene ID" value="AALP_AA3G003600"/>
</dbReference>
<evidence type="ECO:0000313" key="2">
    <source>
        <dbReference type="EMBL" id="KFK37594.1"/>
    </source>
</evidence>
<protein>
    <submittedName>
        <fullName evidence="2">Uncharacterized protein</fullName>
    </submittedName>
</protein>
<accession>A0A087H642</accession>
<keyword evidence="1" id="KW-0472">Membrane</keyword>
<evidence type="ECO:0000313" key="3">
    <source>
        <dbReference type="Proteomes" id="UP000029120"/>
    </source>
</evidence>
<dbReference type="AlphaFoldDB" id="A0A087H642"/>
<proteinExistence type="predicted"/>
<keyword evidence="1" id="KW-0812">Transmembrane</keyword>
<dbReference type="EMBL" id="CM002871">
    <property type="protein sequence ID" value="KFK37594.1"/>
    <property type="molecule type" value="Genomic_DNA"/>
</dbReference>
<keyword evidence="1" id="KW-1133">Transmembrane helix</keyword>
<feature type="transmembrane region" description="Helical" evidence="1">
    <location>
        <begin position="41"/>
        <end position="63"/>
    </location>
</feature>
<organism evidence="2 3">
    <name type="scientific">Arabis alpina</name>
    <name type="common">Alpine rock-cress</name>
    <dbReference type="NCBI Taxonomy" id="50452"/>
    <lineage>
        <taxon>Eukaryota</taxon>
        <taxon>Viridiplantae</taxon>
        <taxon>Streptophyta</taxon>
        <taxon>Embryophyta</taxon>
        <taxon>Tracheophyta</taxon>
        <taxon>Spermatophyta</taxon>
        <taxon>Magnoliopsida</taxon>
        <taxon>eudicotyledons</taxon>
        <taxon>Gunneridae</taxon>
        <taxon>Pentapetalae</taxon>
        <taxon>rosids</taxon>
        <taxon>malvids</taxon>
        <taxon>Brassicales</taxon>
        <taxon>Brassicaceae</taxon>
        <taxon>Arabideae</taxon>
        <taxon>Arabis</taxon>
    </lineage>
</organism>
<gene>
    <name evidence="2" type="ordered locus">AALP_Aa3g003600</name>
</gene>
<keyword evidence="3" id="KW-1185">Reference proteome</keyword>